<feature type="region of interest" description="Disordered" evidence="2">
    <location>
        <begin position="184"/>
        <end position="204"/>
    </location>
</feature>
<keyword evidence="1" id="KW-0175">Coiled coil</keyword>
<organism evidence="3 4">
    <name type="scientific">Paraphoma chrysanthemicola</name>
    <dbReference type="NCBI Taxonomy" id="798071"/>
    <lineage>
        <taxon>Eukaryota</taxon>
        <taxon>Fungi</taxon>
        <taxon>Dikarya</taxon>
        <taxon>Ascomycota</taxon>
        <taxon>Pezizomycotina</taxon>
        <taxon>Dothideomycetes</taxon>
        <taxon>Pleosporomycetidae</taxon>
        <taxon>Pleosporales</taxon>
        <taxon>Pleosporineae</taxon>
        <taxon>Phaeosphaeriaceae</taxon>
        <taxon>Paraphoma</taxon>
    </lineage>
</organism>
<comment type="caution">
    <text evidence="3">The sequence shown here is derived from an EMBL/GenBank/DDBJ whole genome shotgun (WGS) entry which is preliminary data.</text>
</comment>
<reference evidence="3" key="1">
    <citation type="journal article" date="2021" name="Nat. Commun.">
        <title>Genetic determinants of endophytism in the Arabidopsis root mycobiome.</title>
        <authorList>
            <person name="Mesny F."/>
            <person name="Miyauchi S."/>
            <person name="Thiergart T."/>
            <person name="Pickel B."/>
            <person name="Atanasova L."/>
            <person name="Karlsson M."/>
            <person name="Huettel B."/>
            <person name="Barry K.W."/>
            <person name="Haridas S."/>
            <person name="Chen C."/>
            <person name="Bauer D."/>
            <person name="Andreopoulos W."/>
            <person name="Pangilinan J."/>
            <person name="LaButti K."/>
            <person name="Riley R."/>
            <person name="Lipzen A."/>
            <person name="Clum A."/>
            <person name="Drula E."/>
            <person name="Henrissat B."/>
            <person name="Kohler A."/>
            <person name="Grigoriev I.V."/>
            <person name="Martin F.M."/>
            <person name="Hacquard S."/>
        </authorList>
    </citation>
    <scope>NUCLEOTIDE SEQUENCE</scope>
    <source>
        <strain evidence="3">MPI-SDFR-AT-0120</strain>
    </source>
</reference>
<gene>
    <name evidence="3" type="ORF">FB567DRAFT_547030</name>
</gene>
<evidence type="ECO:0000313" key="4">
    <source>
        <dbReference type="Proteomes" id="UP000813461"/>
    </source>
</evidence>
<dbReference type="Proteomes" id="UP000813461">
    <property type="component" value="Unassembled WGS sequence"/>
</dbReference>
<sequence length="541" mass="59766">MPPRLFIARKFPTSSAFFFSAQHLTPMPVPIPLHTPLPSDPMAMPGDILRAQAHTQPPSDGRTKEVEEQQLELAELESERANTAHADPLDKLAAFEQSMAELSTLLSQTLGDKMKLDTVASQLRKQSALELDTLMRSTLGENAKLDATVAQLVNELAEMQAQLLEELDGQDSQAIDDDLDTALSSENLERTRQPPSGPFPSRVERREPAVIESERAAAQLADSHAMPVDSLEELPLKDARLKTELLLRNAQLEKRLAELELENAKLQESAAQSERANTALIDSMQESLDEASEQSEHDEALMDMLEVQIEKLQAEHKELVAENAQLRATAVQSELDAQARLDATKATMLKTANAKFAEFEQGQGMLLAKFQKMAEQSDGVSSTLNALEAHYAKALNSHKAESETALKVQRLEYEAALNAQKAKHDAASKAQKAHWKQRLAQTEAQHAADLFQSSRVTENKVRVAGANFSASVMREACARWFDVSQLGWFRIQGFEAGKAIQESILWKQVGQPGPDFAISRAGWTAWHLQCPVDPRVLPVPL</sequence>
<dbReference type="EMBL" id="JAGMVJ010000006">
    <property type="protein sequence ID" value="KAH7089441.1"/>
    <property type="molecule type" value="Genomic_DNA"/>
</dbReference>
<protein>
    <submittedName>
        <fullName evidence="3">Uncharacterized protein</fullName>
    </submittedName>
</protein>
<proteinExistence type="predicted"/>
<dbReference type="AlphaFoldDB" id="A0A8K0R7G1"/>
<evidence type="ECO:0000256" key="2">
    <source>
        <dbReference type="SAM" id="MobiDB-lite"/>
    </source>
</evidence>
<feature type="coiled-coil region" evidence="1">
    <location>
        <begin position="242"/>
        <end position="329"/>
    </location>
</feature>
<accession>A0A8K0R7G1</accession>
<evidence type="ECO:0000313" key="3">
    <source>
        <dbReference type="EMBL" id="KAH7089441.1"/>
    </source>
</evidence>
<name>A0A8K0R7G1_9PLEO</name>
<evidence type="ECO:0000256" key="1">
    <source>
        <dbReference type="SAM" id="Coils"/>
    </source>
</evidence>
<feature type="coiled-coil region" evidence="1">
    <location>
        <begin position="59"/>
        <end position="86"/>
    </location>
</feature>
<dbReference type="OrthoDB" id="10569784at2759"/>
<keyword evidence="4" id="KW-1185">Reference proteome</keyword>